<evidence type="ECO:0000256" key="4">
    <source>
        <dbReference type="ARBA" id="ARBA00022801"/>
    </source>
</evidence>
<dbReference type="Pfam" id="PF00728">
    <property type="entry name" value="Glyco_hydro_20"/>
    <property type="match status" value="1"/>
</dbReference>
<reference evidence="10 11" key="1">
    <citation type="submission" date="2019-04" db="EMBL/GenBank/DDBJ databases">
        <authorList>
            <person name="Van Vliet M D."/>
        </authorList>
    </citation>
    <scope>NUCLEOTIDE SEQUENCE [LARGE SCALE GENOMIC DNA]</scope>
    <source>
        <strain evidence="10 11">F21</strain>
    </source>
</reference>
<accession>A0A6C2UNE9</accession>
<dbReference type="EC" id="3.2.1.52" evidence="3"/>
<comment type="catalytic activity">
    <reaction evidence="1">
        <text>Hydrolysis of terminal non-reducing N-acetyl-D-hexosamine residues in N-acetyl-beta-D-hexosaminides.</text>
        <dbReference type="EC" id="3.2.1.52"/>
    </reaction>
</comment>
<dbReference type="InterPro" id="IPR015883">
    <property type="entry name" value="Glyco_hydro_20_cat"/>
</dbReference>
<evidence type="ECO:0000256" key="6">
    <source>
        <dbReference type="PIRSR" id="PIRSR625705-1"/>
    </source>
</evidence>
<dbReference type="SUPFAM" id="SSF55545">
    <property type="entry name" value="beta-N-acetylhexosaminidase-like domain"/>
    <property type="match status" value="1"/>
</dbReference>
<dbReference type="PIRSF" id="PIRSF001093">
    <property type="entry name" value="B-hxosamndse_ab_euk"/>
    <property type="match status" value="1"/>
</dbReference>
<feature type="domain" description="Beta-hexosaminidase bacterial type N-terminal" evidence="9">
    <location>
        <begin position="19"/>
        <end position="148"/>
    </location>
</feature>
<keyword evidence="7" id="KW-0732">Signal</keyword>
<dbReference type="GO" id="GO:0005975">
    <property type="term" value="P:carbohydrate metabolic process"/>
    <property type="evidence" value="ECO:0007669"/>
    <property type="project" value="InterPro"/>
</dbReference>
<dbReference type="SUPFAM" id="SSF51445">
    <property type="entry name" value="(Trans)glycosidases"/>
    <property type="match status" value="1"/>
</dbReference>
<feature type="signal peptide" evidence="7">
    <location>
        <begin position="1"/>
        <end position="17"/>
    </location>
</feature>
<dbReference type="InterPro" id="IPR025705">
    <property type="entry name" value="Beta_hexosaminidase_sua/sub"/>
</dbReference>
<dbReference type="GO" id="GO:0004563">
    <property type="term" value="F:beta-N-acetylhexosaminidase activity"/>
    <property type="evidence" value="ECO:0007669"/>
    <property type="project" value="UniProtKB-EC"/>
</dbReference>
<feature type="chain" id="PRO_5025385097" description="beta-N-acetylhexosaminidase" evidence="7">
    <location>
        <begin position="18"/>
        <end position="540"/>
    </location>
</feature>
<name>A0A6C2UNE9_9BACT</name>
<dbReference type="RefSeq" id="WP_222846327.1">
    <property type="nucleotide sequence ID" value="NZ_CAAHFH010000002.1"/>
</dbReference>
<dbReference type="GO" id="GO:0030203">
    <property type="term" value="P:glycosaminoglycan metabolic process"/>
    <property type="evidence" value="ECO:0007669"/>
    <property type="project" value="TreeGrafter"/>
</dbReference>
<dbReference type="EMBL" id="CAAHFH010000002">
    <property type="protein sequence ID" value="VGO20844.1"/>
    <property type="molecule type" value="Genomic_DNA"/>
</dbReference>
<keyword evidence="11" id="KW-1185">Reference proteome</keyword>
<protein>
    <recommendedName>
        <fullName evidence="3">beta-N-acetylhexosaminidase</fullName>
        <ecNumber evidence="3">3.2.1.52</ecNumber>
    </recommendedName>
</protein>
<evidence type="ECO:0000259" key="8">
    <source>
        <dbReference type="Pfam" id="PF00728"/>
    </source>
</evidence>
<dbReference type="PANTHER" id="PTHR22600:SF57">
    <property type="entry name" value="BETA-N-ACETYLHEXOSAMINIDASE"/>
    <property type="match status" value="1"/>
</dbReference>
<evidence type="ECO:0000313" key="11">
    <source>
        <dbReference type="Proteomes" id="UP000346198"/>
    </source>
</evidence>
<dbReference type="AlphaFoldDB" id="A0A6C2UNE9"/>
<dbReference type="Gene3D" id="3.20.20.80">
    <property type="entry name" value="Glycosidases"/>
    <property type="match status" value="1"/>
</dbReference>
<feature type="active site" description="Proton donor" evidence="6">
    <location>
        <position position="333"/>
    </location>
</feature>
<dbReference type="Pfam" id="PF02838">
    <property type="entry name" value="Glyco_hydro_20b"/>
    <property type="match status" value="1"/>
</dbReference>
<evidence type="ECO:0000256" key="5">
    <source>
        <dbReference type="ARBA" id="ARBA00023295"/>
    </source>
</evidence>
<evidence type="ECO:0000256" key="1">
    <source>
        <dbReference type="ARBA" id="ARBA00001231"/>
    </source>
</evidence>
<dbReference type="GO" id="GO:0016020">
    <property type="term" value="C:membrane"/>
    <property type="evidence" value="ECO:0007669"/>
    <property type="project" value="TreeGrafter"/>
</dbReference>
<gene>
    <name evidence="10" type="primary">exo I_4</name>
    <name evidence="10" type="ORF">SCARR_02911</name>
</gene>
<proteinExistence type="inferred from homology"/>
<feature type="domain" description="Glycoside hydrolase family 20 catalytic" evidence="8">
    <location>
        <begin position="152"/>
        <end position="508"/>
    </location>
</feature>
<sequence>MKHLILLTLFLVSVAHARPSVIPQPLEMTELEGDWTLKKKTVISYADEGAKQTAELMAEQLRPATGYKLKVKAGTKGGIVFQTKADGSLGKEGYELRVSDAVVITAPAPAPAGLFYGAQTLRQLLPPEIYSSEKISANWKVPKVEIRDIPRFGWRGMHLDVDRHFMPKEDVLRFIDTLSTFKFNSFHWHLTEDQGWRIEIKKYPKLTEVGAWRTETLIGHRAKEKRNGMPYAYDGIRHGGFYTQDEVREVVAYAAERHITVVPEIDMPGHMQAAIASYPELGCTTELVEVKRVWGVSEIILNPEESTVRFCKDVLTEVMDLFPSTFIHIGGDEARKPQWEASERIQQLRKDRGLKDMHEMQSWFIKQIDNFLVENNRRLIGWDEIAEGGLAENATIMWWRGHGKKGLAIARNAAEQGHDIVVASTSHLYFDYYQSKDQKSEPLAFGGHLPVEKVYNFEPIIPGLSEKARQHVLGAQGQLWTEYMPHMKQVEYMAFPRVCAVAEVVWRQQGQKNYDSFIERLAVQEKRFDRMNVNYRKLVK</sequence>
<dbReference type="PRINTS" id="PR00738">
    <property type="entry name" value="GLHYDRLASE20"/>
</dbReference>
<keyword evidence="5" id="KW-0326">Glycosidase</keyword>
<dbReference type="Proteomes" id="UP000346198">
    <property type="component" value="Unassembled WGS sequence"/>
</dbReference>
<dbReference type="InterPro" id="IPR029018">
    <property type="entry name" value="Hex-like_dom2"/>
</dbReference>
<evidence type="ECO:0000259" key="9">
    <source>
        <dbReference type="Pfam" id="PF02838"/>
    </source>
</evidence>
<evidence type="ECO:0000256" key="7">
    <source>
        <dbReference type="SAM" id="SignalP"/>
    </source>
</evidence>
<dbReference type="CDD" id="cd06563">
    <property type="entry name" value="GH20_chitobiase-like"/>
    <property type="match status" value="1"/>
</dbReference>
<dbReference type="PANTHER" id="PTHR22600">
    <property type="entry name" value="BETA-HEXOSAMINIDASE"/>
    <property type="match status" value="1"/>
</dbReference>
<evidence type="ECO:0000256" key="2">
    <source>
        <dbReference type="ARBA" id="ARBA00006285"/>
    </source>
</evidence>
<organism evidence="10 11">
    <name type="scientific">Pontiella sulfatireligans</name>
    <dbReference type="NCBI Taxonomy" id="2750658"/>
    <lineage>
        <taxon>Bacteria</taxon>
        <taxon>Pseudomonadati</taxon>
        <taxon>Kiritimatiellota</taxon>
        <taxon>Kiritimatiellia</taxon>
        <taxon>Kiritimatiellales</taxon>
        <taxon>Pontiellaceae</taxon>
        <taxon>Pontiella</taxon>
    </lineage>
</organism>
<dbReference type="Gene3D" id="3.30.379.10">
    <property type="entry name" value="Chitobiase/beta-hexosaminidase domain 2-like"/>
    <property type="match status" value="1"/>
</dbReference>
<evidence type="ECO:0000256" key="3">
    <source>
        <dbReference type="ARBA" id="ARBA00012663"/>
    </source>
</evidence>
<comment type="similarity">
    <text evidence="2">Belongs to the glycosyl hydrolase 20 family.</text>
</comment>
<evidence type="ECO:0000313" key="10">
    <source>
        <dbReference type="EMBL" id="VGO20844.1"/>
    </source>
</evidence>
<keyword evidence="4" id="KW-0378">Hydrolase</keyword>
<dbReference type="InterPro" id="IPR015882">
    <property type="entry name" value="HEX_bac_N"/>
</dbReference>
<dbReference type="InterPro" id="IPR017853">
    <property type="entry name" value="GH"/>
</dbReference>